<reference evidence="1 2" key="1">
    <citation type="submission" date="2021-02" db="EMBL/GenBank/DDBJ databases">
        <title>A novel species of genus Amphritea isolated from a fishpond in China.</title>
        <authorList>
            <person name="Lu H."/>
        </authorList>
    </citation>
    <scope>NUCLEOTIDE SEQUENCE [LARGE SCALE GENOMIC DNA]</scope>
    <source>
        <strain evidence="1 2">RP18W</strain>
    </source>
</reference>
<sequence>MMKWIVLILILQVNTCFAGLRMEDGSLILAGDNIESLYAHWGKEQQRLISKETCNHIIQLKRKYCSTRRYIWQRNGRYMLVQVSGRMIIKTGWTRSKRSLTEPF</sequence>
<organism evidence="1 2">
    <name type="scientific">Amphritea pacifica</name>
    <dbReference type="NCBI Taxonomy" id="2811233"/>
    <lineage>
        <taxon>Bacteria</taxon>
        <taxon>Pseudomonadati</taxon>
        <taxon>Pseudomonadota</taxon>
        <taxon>Gammaproteobacteria</taxon>
        <taxon>Oceanospirillales</taxon>
        <taxon>Oceanospirillaceae</taxon>
        <taxon>Amphritea</taxon>
    </lineage>
</organism>
<proteinExistence type="predicted"/>
<keyword evidence="2" id="KW-1185">Reference proteome</keyword>
<name>A0ABS2W582_9GAMM</name>
<evidence type="ECO:0000313" key="1">
    <source>
        <dbReference type="EMBL" id="MBN0986881.1"/>
    </source>
</evidence>
<evidence type="ECO:0000313" key="2">
    <source>
        <dbReference type="Proteomes" id="UP000760472"/>
    </source>
</evidence>
<accession>A0ABS2W582</accession>
<evidence type="ECO:0008006" key="3">
    <source>
        <dbReference type="Google" id="ProtNLM"/>
    </source>
</evidence>
<dbReference type="EMBL" id="JAFFZP010000006">
    <property type="protein sequence ID" value="MBN0986881.1"/>
    <property type="molecule type" value="Genomic_DNA"/>
</dbReference>
<comment type="caution">
    <text evidence="1">The sequence shown here is derived from an EMBL/GenBank/DDBJ whole genome shotgun (WGS) entry which is preliminary data.</text>
</comment>
<dbReference type="RefSeq" id="WP_205213134.1">
    <property type="nucleotide sequence ID" value="NZ_JAFFZP010000006.1"/>
</dbReference>
<protein>
    <recommendedName>
        <fullName evidence="3">DUF2845 domain-containing protein</fullName>
    </recommendedName>
</protein>
<dbReference type="Proteomes" id="UP000760472">
    <property type="component" value="Unassembled WGS sequence"/>
</dbReference>
<gene>
    <name evidence="1" type="ORF">JW498_05870</name>
</gene>